<dbReference type="GO" id="GO:0072344">
    <property type="term" value="P:rescue of stalled ribosome"/>
    <property type="evidence" value="ECO:0007669"/>
    <property type="project" value="TreeGrafter"/>
</dbReference>
<dbReference type="AlphaFoldDB" id="A0A0F9BAN8"/>
<evidence type="ECO:0000259" key="1">
    <source>
        <dbReference type="Pfam" id="PF05670"/>
    </source>
</evidence>
<protein>
    <recommendedName>
        <fullName evidence="1">NFACT RNA-binding domain-containing protein</fullName>
    </recommendedName>
</protein>
<dbReference type="PANTHER" id="PTHR15239:SF6">
    <property type="entry name" value="RIBOSOME QUALITY CONTROL COMPLEX SUBUNIT NEMF"/>
    <property type="match status" value="1"/>
</dbReference>
<dbReference type="PANTHER" id="PTHR15239">
    <property type="entry name" value="NUCLEAR EXPORT MEDIATOR FACTOR NEMF"/>
    <property type="match status" value="1"/>
</dbReference>
<evidence type="ECO:0000313" key="2">
    <source>
        <dbReference type="EMBL" id="KKL10882.1"/>
    </source>
</evidence>
<dbReference type="GO" id="GO:0043023">
    <property type="term" value="F:ribosomal large subunit binding"/>
    <property type="evidence" value="ECO:0007669"/>
    <property type="project" value="TreeGrafter"/>
</dbReference>
<sequence length="204" mass="22469">FYTTDKFLAIGGRDSSSNSAIIRKHLEKNDKVFHAEIFGSPFFILKNSENATPATINEVANATVCFSRAWREAMYGMSAYWVDPEQVKKAAPSGQYLPKGSFAIDGQRNFVKISSLKLAIGLFKQNESFLITCGPLESIKKNCECYSVIEPSGSGSSDVAKKIRTEFIKMKGEIIKNISLDEFVRVLPAGASHVIESGLRNATE</sequence>
<accession>A0A0F9BAN8</accession>
<feature type="non-terminal residue" evidence="2">
    <location>
        <position position="1"/>
    </location>
</feature>
<dbReference type="InterPro" id="IPR051608">
    <property type="entry name" value="RQC_Subunit_NEMF"/>
</dbReference>
<name>A0A0F9BAN8_9ZZZZ</name>
<gene>
    <name evidence="2" type="ORF">LCGC14_2551390</name>
</gene>
<dbReference type="EMBL" id="LAZR01041883">
    <property type="protein sequence ID" value="KKL10882.1"/>
    <property type="molecule type" value="Genomic_DNA"/>
</dbReference>
<dbReference type="GO" id="GO:1990112">
    <property type="term" value="C:RQC complex"/>
    <property type="evidence" value="ECO:0007669"/>
    <property type="project" value="TreeGrafter"/>
</dbReference>
<organism evidence="2">
    <name type="scientific">marine sediment metagenome</name>
    <dbReference type="NCBI Taxonomy" id="412755"/>
    <lineage>
        <taxon>unclassified sequences</taxon>
        <taxon>metagenomes</taxon>
        <taxon>ecological metagenomes</taxon>
    </lineage>
</organism>
<dbReference type="Pfam" id="PF05670">
    <property type="entry name" value="NFACT-R_1"/>
    <property type="match status" value="1"/>
</dbReference>
<feature type="domain" description="NFACT RNA-binding" evidence="1">
    <location>
        <begin position="1"/>
        <end position="106"/>
    </location>
</feature>
<reference evidence="2" key="1">
    <citation type="journal article" date="2015" name="Nature">
        <title>Complex archaea that bridge the gap between prokaryotes and eukaryotes.</title>
        <authorList>
            <person name="Spang A."/>
            <person name="Saw J.H."/>
            <person name="Jorgensen S.L."/>
            <person name="Zaremba-Niedzwiedzka K."/>
            <person name="Martijn J."/>
            <person name="Lind A.E."/>
            <person name="van Eijk R."/>
            <person name="Schleper C."/>
            <person name="Guy L."/>
            <person name="Ettema T.J."/>
        </authorList>
    </citation>
    <scope>NUCLEOTIDE SEQUENCE</scope>
</reference>
<dbReference type="GO" id="GO:0000049">
    <property type="term" value="F:tRNA binding"/>
    <property type="evidence" value="ECO:0007669"/>
    <property type="project" value="TreeGrafter"/>
</dbReference>
<proteinExistence type="predicted"/>
<dbReference type="InterPro" id="IPR008532">
    <property type="entry name" value="NFACT_RNA-bd"/>
</dbReference>
<comment type="caution">
    <text evidence="2">The sequence shown here is derived from an EMBL/GenBank/DDBJ whole genome shotgun (WGS) entry which is preliminary data.</text>
</comment>